<feature type="region of interest" description="Disordered" evidence="1">
    <location>
        <begin position="21"/>
        <end position="134"/>
    </location>
</feature>
<feature type="compositionally biased region" description="Basic and acidic residues" evidence="1">
    <location>
        <begin position="96"/>
        <end position="109"/>
    </location>
</feature>
<keyword evidence="2" id="KW-0732">Signal</keyword>
<evidence type="ECO:0000256" key="1">
    <source>
        <dbReference type="SAM" id="MobiDB-lite"/>
    </source>
</evidence>
<dbReference type="AlphaFoldDB" id="A0A8S9XHH6"/>
<keyword evidence="4" id="KW-1185">Reference proteome</keyword>
<feature type="compositionally biased region" description="Basic and acidic residues" evidence="1">
    <location>
        <begin position="120"/>
        <end position="134"/>
    </location>
</feature>
<proteinExistence type="predicted"/>
<feature type="compositionally biased region" description="Polar residues" evidence="1">
    <location>
        <begin position="24"/>
        <end position="37"/>
    </location>
</feature>
<evidence type="ECO:0000256" key="2">
    <source>
        <dbReference type="SAM" id="SignalP"/>
    </source>
</evidence>
<reference evidence="3" key="1">
    <citation type="journal article" date="2021" name="Mol. Ecol. Resour.">
        <title>Apolygus lucorum genome provides insights into omnivorousness and mesophyll feeding.</title>
        <authorList>
            <person name="Liu Y."/>
            <person name="Liu H."/>
            <person name="Wang H."/>
            <person name="Huang T."/>
            <person name="Liu B."/>
            <person name="Yang B."/>
            <person name="Yin L."/>
            <person name="Li B."/>
            <person name="Zhang Y."/>
            <person name="Zhang S."/>
            <person name="Jiang F."/>
            <person name="Zhang X."/>
            <person name="Ren Y."/>
            <person name="Wang B."/>
            <person name="Wang S."/>
            <person name="Lu Y."/>
            <person name="Wu K."/>
            <person name="Fan W."/>
            <person name="Wang G."/>
        </authorList>
    </citation>
    <scope>NUCLEOTIDE SEQUENCE</scope>
    <source>
        <strain evidence="3">12Hb</strain>
    </source>
</reference>
<protein>
    <submittedName>
        <fullName evidence="3">Uncharacterized protein</fullName>
    </submittedName>
</protein>
<feature type="chain" id="PRO_5035767037" evidence="2">
    <location>
        <begin position="19"/>
        <end position="134"/>
    </location>
</feature>
<dbReference type="EMBL" id="WIXP02000007">
    <property type="protein sequence ID" value="KAF6208443.1"/>
    <property type="molecule type" value="Genomic_DNA"/>
</dbReference>
<organism evidence="3 4">
    <name type="scientific">Apolygus lucorum</name>
    <name type="common">Small green plant bug</name>
    <name type="synonym">Lygocoris lucorum</name>
    <dbReference type="NCBI Taxonomy" id="248454"/>
    <lineage>
        <taxon>Eukaryota</taxon>
        <taxon>Metazoa</taxon>
        <taxon>Ecdysozoa</taxon>
        <taxon>Arthropoda</taxon>
        <taxon>Hexapoda</taxon>
        <taxon>Insecta</taxon>
        <taxon>Pterygota</taxon>
        <taxon>Neoptera</taxon>
        <taxon>Paraneoptera</taxon>
        <taxon>Hemiptera</taxon>
        <taxon>Heteroptera</taxon>
        <taxon>Panheteroptera</taxon>
        <taxon>Cimicomorpha</taxon>
        <taxon>Miridae</taxon>
        <taxon>Mirini</taxon>
        <taxon>Apolygus</taxon>
    </lineage>
</organism>
<comment type="caution">
    <text evidence="3">The sequence shown here is derived from an EMBL/GenBank/DDBJ whole genome shotgun (WGS) entry which is preliminary data.</text>
</comment>
<feature type="signal peptide" evidence="2">
    <location>
        <begin position="1"/>
        <end position="18"/>
    </location>
</feature>
<dbReference type="Proteomes" id="UP000466442">
    <property type="component" value="Unassembled WGS sequence"/>
</dbReference>
<sequence length="134" mass="14784">MSLIGHLVFAIVMMQVFGAPGDKASTSTIRTPGSSWSGHRPVSSDTIIFPDSKEKEEIILPPPPTLRISPCPNGQKFCDDDDNYPRRQFSPNPPRSHLEKSSSRGHPRDMTGSTVNTKPSPRDRCHLDSSQEIS</sequence>
<name>A0A8S9XHH6_APOLU</name>
<evidence type="ECO:0000313" key="4">
    <source>
        <dbReference type="Proteomes" id="UP000466442"/>
    </source>
</evidence>
<gene>
    <name evidence="3" type="ORF">GE061_016899</name>
</gene>
<accession>A0A8S9XHH6</accession>
<evidence type="ECO:0000313" key="3">
    <source>
        <dbReference type="EMBL" id="KAF6208443.1"/>
    </source>
</evidence>